<keyword evidence="9" id="KW-0472">Membrane</keyword>
<feature type="domain" description="Porin" evidence="12">
    <location>
        <begin position="9"/>
        <end position="360"/>
    </location>
</feature>
<dbReference type="GO" id="GO:0006811">
    <property type="term" value="P:monoatomic ion transport"/>
    <property type="evidence" value="ECO:0007669"/>
    <property type="project" value="UniProtKB-KW"/>
</dbReference>
<comment type="caution">
    <text evidence="13">The sequence shown here is derived from an EMBL/GenBank/DDBJ whole genome shotgun (WGS) entry which is preliminary data.</text>
</comment>
<dbReference type="RefSeq" id="WP_068374842.1">
    <property type="nucleotide sequence ID" value="NZ_CBCSEB010000020.1"/>
</dbReference>
<evidence type="ECO:0000313" key="15">
    <source>
        <dbReference type="Proteomes" id="UP000078084"/>
    </source>
</evidence>
<dbReference type="PANTHER" id="PTHR34501">
    <property type="entry name" value="PROTEIN YDDL-RELATED"/>
    <property type="match status" value="1"/>
</dbReference>
<dbReference type="PANTHER" id="PTHR34501:SF9">
    <property type="entry name" value="MAJOR OUTER MEMBRANE PROTEIN P.IA"/>
    <property type="match status" value="1"/>
</dbReference>
<dbReference type="Gene3D" id="2.40.160.10">
    <property type="entry name" value="Porin"/>
    <property type="match status" value="1"/>
</dbReference>
<feature type="chain" id="PRO_5033731348" evidence="11">
    <location>
        <begin position="23"/>
        <end position="395"/>
    </location>
</feature>
<protein>
    <submittedName>
        <fullName evidence="14">Putative porin</fullName>
    </submittedName>
</protein>
<dbReference type="AlphaFoldDB" id="A0A171KNX8"/>
<evidence type="ECO:0000256" key="9">
    <source>
        <dbReference type="ARBA" id="ARBA00023136"/>
    </source>
</evidence>
<keyword evidence="6 11" id="KW-0732">Signal</keyword>
<evidence type="ECO:0000256" key="8">
    <source>
        <dbReference type="ARBA" id="ARBA00023114"/>
    </source>
</evidence>
<keyword evidence="5" id="KW-0812">Transmembrane</keyword>
<dbReference type="InterPro" id="IPR002299">
    <property type="entry name" value="Porin_Neis"/>
</dbReference>
<name>A0A171KNX8_9BURK</name>
<dbReference type="CDD" id="cd00342">
    <property type="entry name" value="gram_neg_porins"/>
    <property type="match status" value="1"/>
</dbReference>
<dbReference type="InterPro" id="IPR033900">
    <property type="entry name" value="Gram_neg_porin_domain"/>
</dbReference>
<keyword evidence="10" id="KW-0998">Cell outer membrane</keyword>
<reference evidence="14 16" key="2">
    <citation type="submission" date="2019-02" db="EMBL/GenBank/DDBJ databases">
        <title>Genomic Encyclopedia of Type Strains, Phase IV (KMG-IV): sequencing the most valuable type-strain genomes for metagenomic binning, comparative biology and taxonomic classification.</title>
        <authorList>
            <person name="Goeker M."/>
        </authorList>
    </citation>
    <scope>NUCLEOTIDE SEQUENCE [LARGE SCALE GENOMIC DNA]</scope>
    <source>
        <strain evidence="14 16">DSM 16618</strain>
    </source>
</reference>
<dbReference type="Proteomes" id="UP000292039">
    <property type="component" value="Unassembled WGS sequence"/>
</dbReference>
<comment type="subcellular location">
    <subcellularLocation>
        <location evidence="1">Cell outer membrane</location>
        <topology evidence="1">Multi-pass membrane protein</topology>
    </subcellularLocation>
</comment>
<accession>A0A171KNX8</accession>
<evidence type="ECO:0000256" key="10">
    <source>
        <dbReference type="ARBA" id="ARBA00023237"/>
    </source>
</evidence>
<gene>
    <name evidence="13" type="ORF">AAV32_15945</name>
    <name evidence="14" type="ORF">EV679_3435</name>
</gene>
<dbReference type="GO" id="GO:0046930">
    <property type="term" value="C:pore complex"/>
    <property type="evidence" value="ECO:0007669"/>
    <property type="project" value="UniProtKB-KW"/>
</dbReference>
<comment type="subunit">
    <text evidence="2">Homotrimer.</text>
</comment>
<keyword evidence="4" id="KW-1134">Transmembrane beta strand</keyword>
<evidence type="ECO:0000256" key="5">
    <source>
        <dbReference type="ARBA" id="ARBA00022692"/>
    </source>
</evidence>
<evidence type="ECO:0000313" key="16">
    <source>
        <dbReference type="Proteomes" id="UP000292039"/>
    </source>
</evidence>
<evidence type="ECO:0000256" key="6">
    <source>
        <dbReference type="ARBA" id="ARBA00022729"/>
    </source>
</evidence>
<evidence type="ECO:0000313" key="14">
    <source>
        <dbReference type="EMBL" id="RZS63791.1"/>
    </source>
</evidence>
<dbReference type="InterPro" id="IPR050298">
    <property type="entry name" value="Gram-neg_bact_OMP"/>
</dbReference>
<sequence length="395" mass="41846">MKTKHYFAAACVLSCFAGTAQAQEVTLYGMIDTGIEWTNKVPQGPAGSDAGTSSVTRFPIATGGIAPSRWGLKGSEDLGDGYRAFFQLESGFSPGDGNSAQAGRLFGRTAILGISGPYGTIQLGRQYTPTTLYLMSPADVMGPSVHGLGNFDPYIPNARADNAIGYSNKIDNFTFGGTYSFGRDNATGGPSGTTCGGSATNNNGSCKEKGVYVKYNAANYGFGAAFDRVTGGPNESFWGLGSLHAHDDRFGINGYYTFTGDITLSGGWMQRRHTPDTDATPGEIKFTTNTFFVGLSYPIGRFVINTQLVRMISNADSETEMAVSRRRGNGEATALYLRGIYNFSKRTSGYITTGHMRNQKNSAVSVTPGIGVAAWGGAAVGSNQTGVMIGLNHRF</sequence>
<keyword evidence="7" id="KW-0406">Ion transport</keyword>
<keyword evidence="8" id="KW-0626">Porin</keyword>
<evidence type="ECO:0000259" key="12">
    <source>
        <dbReference type="Pfam" id="PF13609"/>
    </source>
</evidence>
<evidence type="ECO:0000256" key="2">
    <source>
        <dbReference type="ARBA" id="ARBA00011233"/>
    </source>
</evidence>
<dbReference type="STRING" id="206506.AAV32_15945"/>
<proteinExistence type="predicted"/>
<dbReference type="InterPro" id="IPR023614">
    <property type="entry name" value="Porin_dom_sf"/>
</dbReference>
<evidence type="ECO:0000256" key="7">
    <source>
        <dbReference type="ARBA" id="ARBA00023065"/>
    </source>
</evidence>
<dbReference type="EMBL" id="LBNE01000014">
    <property type="protein sequence ID" value="KKO70595.1"/>
    <property type="molecule type" value="Genomic_DNA"/>
</dbReference>
<evidence type="ECO:0000313" key="13">
    <source>
        <dbReference type="EMBL" id="KKO70595.1"/>
    </source>
</evidence>
<dbReference type="PRINTS" id="PR00184">
    <property type="entry name" value="NEISSPPORIN"/>
</dbReference>
<dbReference type="GO" id="GO:0015288">
    <property type="term" value="F:porin activity"/>
    <property type="evidence" value="ECO:0007669"/>
    <property type="project" value="UniProtKB-KW"/>
</dbReference>
<organism evidence="13 15">
    <name type="scientific">Kerstersia gyiorum</name>
    <dbReference type="NCBI Taxonomy" id="206506"/>
    <lineage>
        <taxon>Bacteria</taxon>
        <taxon>Pseudomonadati</taxon>
        <taxon>Pseudomonadota</taxon>
        <taxon>Betaproteobacteria</taxon>
        <taxon>Burkholderiales</taxon>
        <taxon>Alcaligenaceae</taxon>
        <taxon>Kerstersia</taxon>
    </lineage>
</organism>
<feature type="signal peptide" evidence="11">
    <location>
        <begin position="1"/>
        <end position="22"/>
    </location>
</feature>
<evidence type="ECO:0000256" key="4">
    <source>
        <dbReference type="ARBA" id="ARBA00022452"/>
    </source>
</evidence>
<dbReference type="EMBL" id="SGWZ01000008">
    <property type="protein sequence ID" value="RZS63791.1"/>
    <property type="molecule type" value="Genomic_DNA"/>
</dbReference>
<evidence type="ECO:0000256" key="3">
    <source>
        <dbReference type="ARBA" id="ARBA00022448"/>
    </source>
</evidence>
<evidence type="ECO:0000256" key="11">
    <source>
        <dbReference type="SAM" id="SignalP"/>
    </source>
</evidence>
<dbReference type="Proteomes" id="UP000078084">
    <property type="component" value="Unassembled WGS sequence"/>
</dbReference>
<dbReference type="SUPFAM" id="SSF56935">
    <property type="entry name" value="Porins"/>
    <property type="match status" value="1"/>
</dbReference>
<dbReference type="GO" id="GO:0009279">
    <property type="term" value="C:cell outer membrane"/>
    <property type="evidence" value="ECO:0007669"/>
    <property type="project" value="UniProtKB-SubCell"/>
</dbReference>
<evidence type="ECO:0000256" key="1">
    <source>
        <dbReference type="ARBA" id="ARBA00004571"/>
    </source>
</evidence>
<keyword evidence="15" id="KW-1185">Reference proteome</keyword>
<reference evidence="13 15" key="1">
    <citation type="submission" date="2015-04" db="EMBL/GenBank/DDBJ databases">
        <title>Genome sequence of Kerstersia gyiorum CG1.</title>
        <authorList>
            <person name="Greninger A.L."/>
            <person name="Kozyreva V."/>
            <person name="Chaturvedi V."/>
        </authorList>
    </citation>
    <scope>NUCLEOTIDE SEQUENCE [LARGE SCALE GENOMIC DNA]</scope>
    <source>
        <strain evidence="13 15">CG1</strain>
    </source>
</reference>
<dbReference type="Pfam" id="PF13609">
    <property type="entry name" value="Porin_4"/>
    <property type="match status" value="1"/>
</dbReference>
<keyword evidence="3" id="KW-0813">Transport</keyword>